<dbReference type="RefSeq" id="WP_283407211.1">
    <property type="nucleotide sequence ID" value="NZ_FXUI01000026.1"/>
</dbReference>
<proteinExistence type="predicted"/>
<dbReference type="PANTHER" id="PTHR36932:SF1">
    <property type="entry name" value="CAPSULAR POLYSACCHARIDE BIOSYNTHESIS PROTEIN"/>
    <property type="match status" value="1"/>
</dbReference>
<sequence>MKNFVLRHAPIWMQNAAISFYNWRQWRLRRAGVYKERVRFFSESANWDRQRWGSVQESMLHTFLRHAKNSSPWYSTHGSSSFLEDFPFLTKSDIIKNLKTIKTIPYKSGIASYTGGTTGASMKVLFTAQDMQTRFAMLDWFRSLYGWELGKRTAWFSGKSLVRERDIRQGIVWRDDWITKTRFFSTFHINETNFDAYWQGLIEFDPEFIVGFPSSLIDILQMAKTRGLSYPSRVKAFFPTAETVLPLHRDLAREILGCSTHDQYASSEGAPFILECPSGSLHAMPLSGVFEVVDDDMLPSRSGELVVTSFSTYGTPLIRYRVGDAITFADAGVTCGCGWTFPLVESIEGRSADFVWSPELGRINLGNISNCTKGVAGIISFQIVQNAPDKIDVRVHATSEFDETNHRNFVEALRLRTGSLMNISVEVCDDLGREKSGKFRIVKNSLTSDQMIWTPRRTV</sequence>
<dbReference type="Proteomes" id="UP001157910">
    <property type="component" value="Unassembled WGS sequence"/>
</dbReference>
<dbReference type="PANTHER" id="PTHR36932">
    <property type="entry name" value="CAPSULAR POLYSACCHARIDE BIOSYNTHESIS PROTEIN"/>
    <property type="match status" value="1"/>
</dbReference>
<organism evidence="1 2">
    <name type="scientific">Novosphingobium panipatense</name>
    <dbReference type="NCBI Taxonomy" id="428991"/>
    <lineage>
        <taxon>Bacteria</taxon>
        <taxon>Pseudomonadati</taxon>
        <taxon>Pseudomonadota</taxon>
        <taxon>Alphaproteobacteria</taxon>
        <taxon>Sphingomonadales</taxon>
        <taxon>Sphingomonadaceae</taxon>
        <taxon>Novosphingobium</taxon>
    </lineage>
</organism>
<reference evidence="1 2" key="1">
    <citation type="submission" date="2017-05" db="EMBL/GenBank/DDBJ databases">
        <authorList>
            <person name="Varghese N."/>
            <person name="Submissions S."/>
        </authorList>
    </citation>
    <scope>NUCLEOTIDE SEQUENCE [LARGE SCALE GENOMIC DNA]</scope>
    <source>
        <strain evidence="1 2">SM16</strain>
    </source>
</reference>
<dbReference type="InterPro" id="IPR053158">
    <property type="entry name" value="CapK_Type1_Caps_Biosynth"/>
</dbReference>
<dbReference type="GO" id="GO:0016874">
    <property type="term" value="F:ligase activity"/>
    <property type="evidence" value="ECO:0007669"/>
    <property type="project" value="UniProtKB-KW"/>
</dbReference>
<name>A0ABY1QWN3_9SPHN</name>
<comment type="caution">
    <text evidence="1">The sequence shown here is derived from an EMBL/GenBank/DDBJ whole genome shotgun (WGS) entry which is preliminary data.</text>
</comment>
<dbReference type="EMBL" id="FXUI01000026">
    <property type="protein sequence ID" value="SMP82626.1"/>
    <property type="molecule type" value="Genomic_DNA"/>
</dbReference>
<keyword evidence="1" id="KW-0436">Ligase</keyword>
<protein>
    <submittedName>
        <fullName evidence="1">Phenylacetate-CoA ligase</fullName>
    </submittedName>
</protein>
<dbReference type="Gene3D" id="3.40.50.12780">
    <property type="entry name" value="N-terminal domain of ligase-like"/>
    <property type="match status" value="1"/>
</dbReference>
<gene>
    <name evidence="1" type="ORF">SAMN06296065_1262</name>
</gene>
<evidence type="ECO:0000313" key="1">
    <source>
        <dbReference type="EMBL" id="SMP82626.1"/>
    </source>
</evidence>
<keyword evidence="2" id="KW-1185">Reference proteome</keyword>
<evidence type="ECO:0000313" key="2">
    <source>
        <dbReference type="Proteomes" id="UP001157910"/>
    </source>
</evidence>
<accession>A0ABY1QWN3</accession>
<dbReference type="SUPFAM" id="SSF56801">
    <property type="entry name" value="Acetyl-CoA synthetase-like"/>
    <property type="match status" value="1"/>
</dbReference>
<dbReference type="InterPro" id="IPR042099">
    <property type="entry name" value="ANL_N_sf"/>
</dbReference>